<dbReference type="EMBL" id="JH159158">
    <property type="protein sequence ID" value="EGZ10866.1"/>
    <property type="molecule type" value="Genomic_DNA"/>
</dbReference>
<dbReference type="KEGG" id="psoj:PHYSODRAFT_337638"/>
<evidence type="ECO:0000256" key="1">
    <source>
        <dbReference type="SAM" id="MobiDB-lite"/>
    </source>
</evidence>
<dbReference type="InParanoid" id="G5A1R8"/>
<keyword evidence="3" id="KW-1185">Reference proteome</keyword>
<evidence type="ECO:0000313" key="2">
    <source>
        <dbReference type="EMBL" id="EGZ10866.1"/>
    </source>
</evidence>
<reference evidence="2 3" key="1">
    <citation type="journal article" date="2006" name="Science">
        <title>Phytophthora genome sequences uncover evolutionary origins and mechanisms of pathogenesis.</title>
        <authorList>
            <person name="Tyler B.M."/>
            <person name="Tripathy S."/>
            <person name="Zhang X."/>
            <person name="Dehal P."/>
            <person name="Jiang R.H."/>
            <person name="Aerts A."/>
            <person name="Arredondo F.D."/>
            <person name="Baxter L."/>
            <person name="Bensasson D."/>
            <person name="Beynon J.L."/>
            <person name="Chapman J."/>
            <person name="Damasceno C.M."/>
            <person name="Dorrance A.E."/>
            <person name="Dou D."/>
            <person name="Dickerman A.W."/>
            <person name="Dubchak I.L."/>
            <person name="Garbelotto M."/>
            <person name="Gijzen M."/>
            <person name="Gordon S.G."/>
            <person name="Govers F."/>
            <person name="Grunwald N.J."/>
            <person name="Huang W."/>
            <person name="Ivors K.L."/>
            <person name="Jones R.W."/>
            <person name="Kamoun S."/>
            <person name="Krampis K."/>
            <person name="Lamour K.H."/>
            <person name="Lee M.K."/>
            <person name="McDonald W.H."/>
            <person name="Medina M."/>
            <person name="Meijer H.J."/>
            <person name="Nordberg E.K."/>
            <person name="Maclean D.J."/>
            <person name="Ospina-Giraldo M.D."/>
            <person name="Morris P.F."/>
            <person name="Phuntumart V."/>
            <person name="Putnam N.H."/>
            <person name="Rash S."/>
            <person name="Rose J.K."/>
            <person name="Sakihama Y."/>
            <person name="Salamov A.A."/>
            <person name="Savidor A."/>
            <person name="Scheuring C.F."/>
            <person name="Smith B.M."/>
            <person name="Sobral B.W."/>
            <person name="Terry A."/>
            <person name="Torto-Alalibo T.A."/>
            <person name="Win J."/>
            <person name="Xu Z."/>
            <person name="Zhang H."/>
            <person name="Grigoriev I.V."/>
            <person name="Rokhsar D.S."/>
            <person name="Boore J.L."/>
        </authorList>
    </citation>
    <scope>NUCLEOTIDE SEQUENCE [LARGE SCALE GENOMIC DNA]</scope>
    <source>
        <strain evidence="2 3">P6497</strain>
    </source>
</reference>
<dbReference type="GeneID" id="20647416"/>
<dbReference type="AlphaFoldDB" id="G5A1R8"/>
<feature type="compositionally biased region" description="Polar residues" evidence="1">
    <location>
        <begin position="44"/>
        <end position="58"/>
    </location>
</feature>
<evidence type="ECO:0000313" key="3">
    <source>
        <dbReference type="Proteomes" id="UP000002640"/>
    </source>
</evidence>
<gene>
    <name evidence="2" type="ORF">PHYSODRAFT_337638</name>
</gene>
<organism evidence="2 3">
    <name type="scientific">Phytophthora sojae (strain P6497)</name>
    <name type="common">Soybean stem and root rot agent</name>
    <name type="synonym">Phytophthora megasperma f. sp. glycines</name>
    <dbReference type="NCBI Taxonomy" id="1094619"/>
    <lineage>
        <taxon>Eukaryota</taxon>
        <taxon>Sar</taxon>
        <taxon>Stramenopiles</taxon>
        <taxon>Oomycota</taxon>
        <taxon>Peronosporomycetes</taxon>
        <taxon>Peronosporales</taxon>
        <taxon>Peronosporaceae</taxon>
        <taxon>Phytophthora</taxon>
    </lineage>
</organism>
<dbReference type="Proteomes" id="UP000002640">
    <property type="component" value="Unassembled WGS sequence"/>
</dbReference>
<sequence length="188" mass="20743">MITHADFPVELGPASRPSIRVAFHQPRRGPSLASRRLLPPAPGASTSSAGYYTTQSTKEVNPLSRDRALVLLVVLSRRAGRAERYLRMEPSTGRPRQLGRRRDTRRASCRSHWQVGLIPHDVCLNGACGATTAVDQARSRCLRARVLVAHLGCEDLIPLARRPQRSSWREDGHGSSNKSMVWGSDASM</sequence>
<dbReference type="RefSeq" id="XP_009533611.1">
    <property type="nucleotide sequence ID" value="XM_009535316.1"/>
</dbReference>
<feature type="region of interest" description="Disordered" evidence="1">
    <location>
        <begin position="29"/>
        <end position="58"/>
    </location>
</feature>
<name>G5A1R8_PHYSP</name>
<accession>G5A1R8</accession>
<protein>
    <submittedName>
        <fullName evidence="2">Uncharacterized protein</fullName>
    </submittedName>
</protein>
<proteinExistence type="predicted"/>
<feature type="region of interest" description="Disordered" evidence="1">
    <location>
        <begin position="164"/>
        <end position="188"/>
    </location>
</feature>